<sequence length="157" mass="17910">MAELMKHPTTMRKVQEELRTLIQGKTFIDESDLSKLPYLKAVVRETLRLRAAGPLLIVREAIQKCSIQGYDILPKSLVFVSIWEIGRDPNFWSDPEIFIPERFLGSSIDFRGQDFELIPFGAVGMTEDDIDFDVLPGITMHKKNPLCLLAKKFSLVN</sequence>
<dbReference type="InterPro" id="IPR036396">
    <property type="entry name" value="Cyt_P450_sf"/>
</dbReference>
<dbReference type="PANTHER" id="PTHR47952:SF3">
    <property type="entry name" value="CYTOCHROME P450 71B3-LIKE"/>
    <property type="match status" value="1"/>
</dbReference>
<dbReference type="Pfam" id="PF00067">
    <property type="entry name" value="p450"/>
    <property type="match status" value="1"/>
</dbReference>
<dbReference type="AlphaFoldDB" id="A0A9Q1KN51"/>
<accession>A0A9Q1KN51</accession>
<dbReference type="InterPro" id="IPR001128">
    <property type="entry name" value="Cyt_P450"/>
</dbReference>
<dbReference type="Gene3D" id="1.10.630.10">
    <property type="entry name" value="Cytochrome P450"/>
    <property type="match status" value="1"/>
</dbReference>
<evidence type="ECO:0000313" key="2">
    <source>
        <dbReference type="Proteomes" id="UP001153076"/>
    </source>
</evidence>
<dbReference type="PRINTS" id="PR00463">
    <property type="entry name" value="EP450I"/>
</dbReference>
<dbReference type="GO" id="GO:0005506">
    <property type="term" value="F:iron ion binding"/>
    <property type="evidence" value="ECO:0007669"/>
    <property type="project" value="InterPro"/>
</dbReference>
<gene>
    <name evidence="1" type="ORF">Cgig2_005833</name>
</gene>
<dbReference type="GO" id="GO:0020037">
    <property type="term" value="F:heme binding"/>
    <property type="evidence" value="ECO:0007669"/>
    <property type="project" value="InterPro"/>
</dbReference>
<dbReference type="EMBL" id="JAKOGI010000057">
    <property type="protein sequence ID" value="KAJ8446302.1"/>
    <property type="molecule type" value="Genomic_DNA"/>
</dbReference>
<dbReference type="GO" id="GO:0016705">
    <property type="term" value="F:oxidoreductase activity, acting on paired donors, with incorporation or reduction of molecular oxygen"/>
    <property type="evidence" value="ECO:0007669"/>
    <property type="project" value="InterPro"/>
</dbReference>
<dbReference type="SUPFAM" id="SSF48264">
    <property type="entry name" value="Cytochrome P450"/>
    <property type="match status" value="1"/>
</dbReference>
<proteinExistence type="predicted"/>
<protein>
    <recommendedName>
        <fullName evidence="3">Cytochrome P450</fullName>
    </recommendedName>
</protein>
<evidence type="ECO:0000313" key="1">
    <source>
        <dbReference type="EMBL" id="KAJ8446302.1"/>
    </source>
</evidence>
<name>A0A9Q1KN51_9CARY</name>
<organism evidence="1 2">
    <name type="scientific">Carnegiea gigantea</name>
    <dbReference type="NCBI Taxonomy" id="171969"/>
    <lineage>
        <taxon>Eukaryota</taxon>
        <taxon>Viridiplantae</taxon>
        <taxon>Streptophyta</taxon>
        <taxon>Embryophyta</taxon>
        <taxon>Tracheophyta</taxon>
        <taxon>Spermatophyta</taxon>
        <taxon>Magnoliopsida</taxon>
        <taxon>eudicotyledons</taxon>
        <taxon>Gunneridae</taxon>
        <taxon>Pentapetalae</taxon>
        <taxon>Caryophyllales</taxon>
        <taxon>Cactineae</taxon>
        <taxon>Cactaceae</taxon>
        <taxon>Cactoideae</taxon>
        <taxon>Echinocereeae</taxon>
        <taxon>Carnegiea</taxon>
    </lineage>
</organism>
<comment type="caution">
    <text evidence="1">The sequence shown here is derived from an EMBL/GenBank/DDBJ whole genome shotgun (WGS) entry which is preliminary data.</text>
</comment>
<dbReference type="InterPro" id="IPR002401">
    <property type="entry name" value="Cyt_P450_E_grp-I"/>
</dbReference>
<evidence type="ECO:0008006" key="3">
    <source>
        <dbReference type="Google" id="ProtNLM"/>
    </source>
</evidence>
<dbReference type="PANTHER" id="PTHR47952">
    <property type="entry name" value="TRYPTAMINE 5-HYDROXYLASE"/>
    <property type="match status" value="1"/>
</dbReference>
<dbReference type="GO" id="GO:0004497">
    <property type="term" value="F:monooxygenase activity"/>
    <property type="evidence" value="ECO:0007669"/>
    <property type="project" value="InterPro"/>
</dbReference>
<reference evidence="1" key="1">
    <citation type="submission" date="2022-04" db="EMBL/GenBank/DDBJ databases">
        <title>Carnegiea gigantea Genome sequencing and assembly v2.</title>
        <authorList>
            <person name="Copetti D."/>
            <person name="Sanderson M.J."/>
            <person name="Burquez A."/>
            <person name="Wojciechowski M.F."/>
        </authorList>
    </citation>
    <scope>NUCLEOTIDE SEQUENCE</scope>
    <source>
        <strain evidence="1">SGP5-SGP5p</strain>
        <tissue evidence="1">Aerial part</tissue>
    </source>
</reference>
<keyword evidence="2" id="KW-1185">Reference proteome</keyword>
<dbReference type="OrthoDB" id="1055148at2759"/>
<dbReference type="Proteomes" id="UP001153076">
    <property type="component" value="Unassembled WGS sequence"/>
</dbReference>